<comment type="caution">
    <text evidence="1">The sequence shown here is derived from an EMBL/GenBank/DDBJ whole genome shotgun (WGS) entry which is preliminary data.</text>
</comment>
<sequence>MLQEEKIYIGIDASKTTLDIFILPNKKYMQFTNDMCGIQKLLSKIQQLFSDALIVIESTGGYEPL</sequence>
<accession>A0ABS8X4Z7</accession>
<gene>
    <name evidence="1" type="ORF">LXO92_08110</name>
</gene>
<protein>
    <recommendedName>
        <fullName evidence="3">Transposase</fullName>
    </recommendedName>
</protein>
<proteinExistence type="predicted"/>
<evidence type="ECO:0000313" key="1">
    <source>
        <dbReference type="EMBL" id="MCE3532340.1"/>
    </source>
</evidence>
<organism evidence="1 2">
    <name type="scientific">Legionella resiliens</name>
    <dbReference type="NCBI Taxonomy" id="2905958"/>
    <lineage>
        <taxon>Bacteria</taxon>
        <taxon>Pseudomonadati</taxon>
        <taxon>Pseudomonadota</taxon>
        <taxon>Gammaproteobacteria</taxon>
        <taxon>Legionellales</taxon>
        <taxon>Legionellaceae</taxon>
        <taxon>Legionella</taxon>
    </lineage>
</organism>
<reference evidence="1 2" key="1">
    <citation type="journal article" date="2024" name="Pathogens">
        <title>Characterization of a Novel Species of Legionella Isolated from a Healthcare Facility: Legionella resiliens sp. nov.</title>
        <authorList>
            <person name="Cristino S."/>
            <person name="Pascale M.R."/>
            <person name="Marino F."/>
            <person name="Derelitto C."/>
            <person name="Salaris S."/>
            <person name="Orsini M."/>
            <person name="Squarzoni S."/>
            <person name="Grottola A."/>
            <person name="Girolamini L."/>
        </authorList>
    </citation>
    <scope>NUCLEOTIDE SEQUENCE [LARGE SCALE GENOMIC DNA]</scope>
    <source>
        <strain evidence="1 2">8cVS16</strain>
    </source>
</reference>
<evidence type="ECO:0000313" key="2">
    <source>
        <dbReference type="Proteomes" id="UP001320170"/>
    </source>
</evidence>
<keyword evidence="2" id="KW-1185">Reference proteome</keyword>
<name>A0ABS8X4Z7_9GAMM</name>
<dbReference type="Proteomes" id="UP001320170">
    <property type="component" value="Unassembled WGS sequence"/>
</dbReference>
<dbReference type="EMBL" id="JAJTND010000004">
    <property type="protein sequence ID" value="MCE3532340.1"/>
    <property type="molecule type" value="Genomic_DNA"/>
</dbReference>
<evidence type="ECO:0008006" key="3">
    <source>
        <dbReference type="Google" id="ProtNLM"/>
    </source>
</evidence>